<dbReference type="AlphaFoldDB" id="A0A0C9Y8B0"/>
<sequence length="76" mass="8546">MAVCDKFDKLAVELLHLGLLWSFAYLGRNLRTLDEVVASYCSLNCLLAGDSMAEDRGDEPRCEFNGFQSAVQWSRV</sequence>
<evidence type="ECO:0000313" key="1">
    <source>
        <dbReference type="EMBL" id="KIK06422.1"/>
    </source>
</evidence>
<organism evidence="1 2">
    <name type="scientific">Laccaria amethystina LaAM-08-1</name>
    <dbReference type="NCBI Taxonomy" id="1095629"/>
    <lineage>
        <taxon>Eukaryota</taxon>
        <taxon>Fungi</taxon>
        <taxon>Dikarya</taxon>
        <taxon>Basidiomycota</taxon>
        <taxon>Agaricomycotina</taxon>
        <taxon>Agaricomycetes</taxon>
        <taxon>Agaricomycetidae</taxon>
        <taxon>Agaricales</taxon>
        <taxon>Agaricineae</taxon>
        <taxon>Hydnangiaceae</taxon>
        <taxon>Laccaria</taxon>
    </lineage>
</organism>
<keyword evidence="2" id="KW-1185">Reference proteome</keyword>
<reference evidence="2" key="2">
    <citation type="submission" date="2015-01" db="EMBL/GenBank/DDBJ databases">
        <title>Evolutionary Origins and Diversification of the Mycorrhizal Mutualists.</title>
        <authorList>
            <consortium name="DOE Joint Genome Institute"/>
            <consortium name="Mycorrhizal Genomics Consortium"/>
            <person name="Kohler A."/>
            <person name="Kuo A."/>
            <person name="Nagy L.G."/>
            <person name="Floudas D."/>
            <person name="Copeland A."/>
            <person name="Barry K.W."/>
            <person name="Cichocki N."/>
            <person name="Veneault-Fourrey C."/>
            <person name="LaButti K."/>
            <person name="Lindquist E.A."/>
            <person name="Lipzen A."/>
            <person name="Lundell T."/>
            <person name="Morin E."/>
            <person name="Murat C."/>
            <person name="Riley R."/>
            <person name="Ohm R."/>
            <person name="Sun H."/>
            <person name="Tunlid A."/>
            <person name="Henrissat B."/>
            <person name="Grigoriev I.V."/>
            <person name="Hibbett D.S."/>
            <person name="Martin F."/>
        </authorList>
    </citation>
    <scope>NUCLEOTIDE SEQUENCE [LARGE SCALE GENOMIC DNA]</scope>
    <source>
        <strain evidence="2">LaAM-08-1</strain>
    </source>
</reference>
<dbReference type="EMBL" id="KN838553">
    <property type="protein sequence ID" value="KIK06422.1"/>
    <property type="molecule type" value="Genomic_DNA"/>
</dbReference>
<accession>A0A0C9Y8B0</accession>
<protein>
    <submittedName>
        <fullName evidence="1">Uncharacterized protein</fullName>
    </submittedName>
</protein>
<dbReference type="HOGENOM" id="CLU_2654867_0_0_1"/>
<gene>
    <name evidence="1" type="ORF">K443DRAFT_674404</name>
</gene>
<proteinExistence type="predicted"/>
<dbReference type="Proteomes" id="UP000054477">
    <property type="component" value="Unassembled WGS sequence"/>
</dbReference>
<name>A0A0C9Y8B0_9AGAR</name>
<reference evidence="1 2" key="1">
    <citation type="submission" date="2014-04" db="EMBL/GenBank/DDBJ databases">
        <authorList>
            <consortium name="DOE Joint Genome Institute"/>
            <person name="Kuo A."/>
            <person name="Kohler A."/>
            <person name="Nagy L.G."/>
            <person name="Floudas D."/>
            <person name="Copeland A."/>
            <person name="Barry K.W."/>
            <person name="Cichocki N."/>
            <person name="Veneault-Fourrey C."/>
            <person name="LaButti K."/>
            <person name="Lindquist E.A."/>
            <person name="Lipzen A."/>
            <person name="Lundell T."/>
            <person name="Morin E."/>
            <person name="Murat C."/>
            <person name="Sun H."/>
            <person name="Tunlid A."/>
            <person name="Henrissat B."/>
            <person name="Grigoriev I.V."/>
            <person name="Hibbett D.S."/>
            <person name="Martin F."/>
            <person name="Nordberg H.P."/>
            <person name="Cantor M.N."/>
            <person name="Hua S.X."/>
        </authorList>
    </citation>
    <scope>NUCLEOTIDE SEQUENCE [LARGE SCALE GENOMIC DNA]</scope>
    <source>
        <strain evidence="1 2">LaAM-08-1</strain>
    </source>
</reference>
<evidence type="ECO:0000313" key="2">
    <source>
        <dbReference type="Proteomes" id="UP000054477"/>
    </source>
</evidence>